<dbReference type="RefSeq" id="WP_226394732.1">
    <property type="nucleotide sequence ID" value="NZ_JADCKL010000004.1"/>
</dbReference>
<dbReference type="EMBL" id="JADCKL010000004">
    <property type="protein sequence ID" value="MBE5063040.1"/>
    <property type="molecule type" value="Genomic_DNA"/>
</dbReference>
<evidence type="ECO:0000313" key="1">
    <source>
        <dbReference type="EMBL" id="MBE5063040.1"/>
    </source>
</evidence>
<protein>
    <submittedName>
        <fullName evidence="1">Adenylate kinase</fullName>
    </submittedName>
</protein>
<proteinExistence type="predicted"/>
<gene>
    <name evidence="1" type="ORF">INF30_07175</name>
</gene>
<keyword evidence="1" id="KW-0418">Kinase</keyword>
<reference evidence="1 2" key="1">
    <citation type="submission" date="2020-10" db="EMBL/GenBank/DDBJ databases">
        <title>ChiBAC.</title>
        <authorList>
            <person name="Zenner C."/>
            <person name="Hitch T.C.A."/>
            <person name="Clavel T."/>
        </authorList>
    </citation>
    <scope>NUCLEOTIDE SEQUENCE [LARGE SCALE GENOMIC DNA]</scope>
    <source>
        <strain evidence="1 2">DSM 108991</strain>
    </source>
</reference>
<keyword evidence="1" id="KW-0808">Transferase</keyword>
<name>A0ABR9RJ92_9FIRM</name>
<dbReference type="InterPro" id="IPR027417">
    <property type="entry name" value="P-loop_NTPase"/>
</dbReference>
<organism evidence="1 2">
    <name type="scientific">Claveliimonas monacensis</name>
    <dbReference type="NCBI Taxonomy" id="2779351"/>
    <lineage>
        <taxon>Bacteria</taxon>
        <taxon>Bacillati</taxon>
        <taxon>Bacillota</taxon>
        <taxon>Clostridia</taxon>
        <taxon>Lachnospirales</taxon>
        <taxon>Lachnospiraceae</taxon>
        <taxon>Claveliimonas</taxon>
    </lineage>
</organism>
<dbReference type="SUPFAM" id="SSF52540">
    <property type="entry name" value="P-loop containing nucleoside triphosphate hydrolases"/>
    <property type="match status" value="1"/>
</dbReference>
<dbReference type="Proteomes" id="UP000758652">
    <property type="component" value="Unassembled WGS sequence"/>
</dbReference>
<dbReference type="PANTHER" id="PTHR37816:SF3">
    <property type="entry name" value="MODULATES DNA TOPOLOGY"/>
    <property type="match status" value="1"/>
</dbReference>
<accession>A0ABR9RJ92</accession>
<dbReference type="PANTHER" id="PTHR37816">
    <property type="entry name" value="YALI0E33011P"/>
    <property type="match status" value="1"/>
</dbReference>
<evidence type="ECO:0000313" key="2">
    <source>
        <dbReference type="Proteomes" id="UP000758652"/>
    </source>
</evidence>
<sequence length="166" mass="19790">MKKVIVIGCPGAGKSTFARKLRERTSLPLYYLDMIWHRADGTNISREAFVRQVSEIVGGEQWIIDGNYLNSLEMRLQECDTVFLLDYPTELCLDGAKERIGKKREDLPWVEKEFDREFRQWIVDFPEDQLPRIYEMLEKYRDSRDIFVFRKREDADAYLALLEQRK</sequence>
<dbReference type="InterPro" id="IPR052922">
    <property type="entry name" value="Cytidylate_Kinase-2"/>
</dbReference>
<dbReference type="GO" id="GO:0016301">
    <property type="term" value="F:kinase activity"/>
    <property type="evidence" value="ECO:0007669"/>
    <property type="project" value="UniProtKB-KW"/>
</dbReference>
<dbReference type="Gene3D" id="3.40.50.300">
    <property type="entry name" value="P-loop containing nucleotide triphosphate hydrolases"/>
    <property type="match status" value="1"/>
</dbReference>
<comment type="caution">
    <text evidence="1">The sequence shown here is derived from an EMBL/GenBank/DDBJ whole genome shotgun (WGS) entry which is preliminary data.</text>
</comment>
<keyword evidence="2" id="KW-1185">Reference proteome</keyword>